<sequence>MPPDAPPGYSRTTSPVFGSSPPDSIDVDVYPRESPRYSAVFALHGRPTPANRSSRPLRTKHTFTLLTGNAPWVTLKCISRAGSATSTPKFEGRDDIAGSVELDLTASKHINAITVTVIPASSERLKKVTVEIQVRGRIITGGTTNEGSQTFLNHTHTLWSKAHGDPRHASSTKNDKVERKVAPGVYTWDFSFPSPEMIDSIVDPDPITKAYTTTQSFMEQSTPVTVHYELELRVGRGTLRADKTLVMEHNRSHFSYEL</sequence>
<comment type="caution">
    <text evidence="2">The sequence shown here is derived from an EMBL/GenBank/DDBJ whole genome shotgun (WGS) entry which is preliminary data.</text>
</comment>
<gene>
    <name evidence="2" type="ORF">DXG03_000053</name>
</gene>
<evidence type="ECO:0000256" key="1">
    <source>
        <dbReference type="SAM" id="MobiDB-lite"/>
    </source>
</evidence>
<evidence type="ECO:0000313" key="2">
    <source>
        <dbReference type="EMBL" id="KAG5648706.1"/>
    </source>
</evidence>
<name>A0A9P7KIG2_9AGAR</name>
<feature type="region of interest" description="Disordered" evidence="1">
    <location>
        <begin position="1"/>
        <end position="24"/>
    </location>
</feature>
<evidence type="ECO:0000313" key="3">
    <source>
        <dbReference type="Proteomes" id="UP000775547"/>
    </source>
</evidence>
<dbReference type="EMBL" id="JABCKV010000001">
    <property type="protein sequence ID" value="KAG5648706.1"/>
    <property type="molecule type" value="Genomic_DNA"/>
</dbReference>
<reference evidence="2" key="1">
    <citation type="submission" date="2020-07" db="EMBL/GenBank/DDBJ databases">
        <authorList>
            <person name="Nieuwenhuis M."/>
            <person name="Van De Peppel L.J.J."/>
        </authorList>
    </citation>
    <scope>NUCLEOTIDE SEQUENCE</scope>
    <source>
        <strain evidence="2">AP01</strain>
        <tissue evidence="2">Mycelium</tissue>
    </source>
</reference>
<dbReference type="InterPro" id="IPR014752">
    <property type="entry name" value="Arrestin-like_C"/>
</dbReference>
<dbReference type="AlphaFoldDB" id="A0A9P7KIG2"/>
<keyword evidence="3" id="KW-1185">Reference proteome</keyword>
<organism evidence="2 3">
    <name type="scientific">Asterophora parasitica</name>
    <dbReference type="NCBI Taxonomy" id="117018"/>
    <lineage>
        <taxon>Eukaryota</taxon>
        <taxon>Fungi</taxon>
        <taxon>Dikarya</taxon>
        <taxon>Basidiomycota</taxon>
        <taxon>Agaricomycotina</taxon>
        <taxon>Agaricomycetes</taxon>
        <taxon>Agaricomycetidae</taxon>
        <taxon>Agaricales</taxon>
        <taxon>Tricholomatineae</taxon>
        <taxon>Lyophyllaceae</taxon>
        <taxon>Asterophora</taxon>
    </lineage>
</organism>
<reference evidence="2" key="2">
    <citation type="submission" date="2021-10" db="EMBL/GenBank/DDBJ databases">
        <title>Phylogenomics reveals ancestral predisposition of the termite-cultivated fungus Termitomyces towards a domesticated lifestyle.</title>
        <authorList>
            <person name="Auxier B."/>
            <person name="Grum-Grzhimaylo A."/>
            <person name="Cardenas M.E."/>
            <person name="Lodge J.D."/>
            <person name="Laessoe T."/>
            <person name="Pedersen O."/>
            <person name="Smith M.E."/>
            <person name="Kuyper T.W."/>
            <person name="Franco-Molano E.A."/>
            <person name="Baroni T.J."/>
            <person name="Aanen D.K."/>
        </authorList>
    </citation>
    <scope>NUCLEOTIDE SEQUENCE</scope>
    <source>
        <strain evidence="2">AP01</strain>
        <tissue evidence="2">Mycelium</tissue>
    </source>
</reference>
<protein>
    <recommendedName>
        <fullName evidence="4">Arrestin-like N-terminal domain-containing protein</fullName>
    </recommendedName>
</protein>
<proteinExistence type="predicted"/>
<dbReference type="Gene3D" id="2.60.40.640">
    <property type="match status" value="1"/>
</dbReference>
<evidence type="ECO:0008006" key="4">
    <source>
        <dbReference type="Google" id="ProtNLM"/>
    </source>
</evidence>
<dbReference type="Proteomes" id="UP000775547">
    <property type="component" value="Unassembled WGS sequence"/>
</dbReference>
<accession>A0A9P7KIG2</accession>
<dbReference type="OrthoDB" id="3262423at2759"/>